<dbReference type="InParanoid" id="A0D3W5"/>
<keyword evidence="1" id="KW-0175">Coiled coil</keyword>
<feature type="transmembrane region" description="Helical" evidence="2">
    <location>
        <begin position="683"/>
        <end position="704"/>
    </location>
</feature>
<dbReference type="Gene3D" id="3.30.450.20">
    <property type="entry name" value="PAS domain"/>
    <property type="match status" value="1"/>
</dbReference>
<dbReference type="OrthoDB" id="303837at2759"/>
<accession>A0D3W5</accession>
<evidence type="ECO:0000256" key="2">
    <source>
        <dbReference type="SAM" id="Phobius"/>
    </source>
</evidence>
<dbReference type="InterPro" id="IPR000014">
    <property type="entry name" value="PAS"/>
</dbReference>
<name>A0D3W5_PARTE</name>
<feature type="transmembrane region" description="Helical" evidence="2">
    <location>
        <begin position="716"/>
        <end position="734"/>
    </location>
</feature>
<evidence type="ECO:0000256" key="1">
    <source>
        <dbReference type="SAM" id="Coils"/>
    </source>
</evidence>
<feature type="coiled-coil region" evidence="1">
    <location>
        <begin position="1515"/>
        <end position="1542"/>
    </location>
</feature>
<feature type="transmembrane region" description="Helical" evidence="2">
    <location>
        <begin position="895"/>
        <end position="911"/>
    </location>
</feature>
<dbReference type="EMBL" id="CT868285">
    <property type="protein sequence ID" value="CAK77732.1"/>
    <property type="molecule type" value="Genomic_DNA"/>
</dbReference>
<feature type="transmembrane region" description="Helical" evidence="2">
    <location>
        <begin position="623"/>
        <end position="642"/>
    </location>
</feature>
<dbReference type="InterPro" id="IPR052994">
    <property type="entry name" value="Tiny_macrocysts_regulators"/>
</dbReference>
<feature type="transmembrane region" description="Helical" evidence="2">
    <location>
        <begin position="1879"/>
        <end position="1899"/>
    </location>
</feature>
<dbReference type="KEGG" id="ptm:GSPATT00013197001"/>
<feature type="transmembrane region" description="Helical" evidence="2">
    <location>
        <begin position="766"/>
        <end position="790"/>
    </location>
</feature>
<feature type="transmembrane region" description="Helical" evidence="2">
    <location>
        <begin position="833"/>
        <end position="853"/>
    </location>
</feature>
<dbReference type="STRING" id="5888.A0D3W5"/>
<dbReference type="CDD" id="cd00130">
    <property type="entry name" value="PAS"/>
    <property type="match status" value="1"/>
</dbReference>
<dbReference type="Pfam" id="PF25474">
    <property type="entry name" value="TPR_TmcB"/>
    <property type="match status" value="1"/>
</dbReference>
<feature type="domain" description="PAS" evidence="3">
    <location>
        <begin position="1204"/>
        <end position="1290"/>
    </location>
</feature>
<keyword evidence="2" id="KW-1133">Transmembrane helix</keyword>
<feature type="coiled-coil region" evidence="1">
    <location>
        <begin position="336"/>
        <end position="451"/>
    </location>
</feature>
<dbReference type="OMA" id="SSCLMIN"/>
<feature type="transmembrane region" description="Helical" evidence="2">
    <location>
        <begin position="865"/>
        <end position="883"/>
    </location>
</feature>
<evidence type="ECO:0000313" key="5">
    <source>
        <dbReference type="EMBL" id="CAK77732.1"/>
    </source>
</evidence>
<dbReference type="InterPro" id="IPR035965">
    <property type="entry name" value="PAS-like_dom_sf"/>
</dbReference>
<feature type="transmembrane region" description="Helical" evidence="2">
    <location>
        <begin position="811"/>
        <end position="827"/>
    </location>
</feature>
<keyword evidence="2" id="KW-0812">Transmembrane</keyword>
<dbReference type="Proteomes" id="UP000000600">
    <property type="component" value="Unassembled WGS sequence"/>
</dbReference>
<dbReference type="Pfam" id="PF13426">
    <property type="entry name" value="PAS_9"/>
    <property type="match status" value="1"/>
</dbReference>
<evidence type="ECO:0000313" key="6">
    <source>
        <dbReference type="Proteomes" id="UP000000600"/>
    </source>
</evidence>
<reference evidence="5 6" key="1">
    <citation type="journal article" date="2006" name="Nature">
        <title>Global trends of whole-genome duplications revealed by the ciliate Paramecium tetraurelia.</title>
        <authorList>
            <consortium name="Genoscope"/>
            <person name="Aury J.-M."/>
            <person name="Jaillon O."/>
            <person name="Duret L."/>
            <person name="Noel B."/>
            <person name="Jubin C."/>
            <person name="Porcel B.M."/>
            <person name="Segurens B."/>
            <person name="Daubin V."/>
            <person name="Anthouard V."/>
            <person name="Aiach N."/>
            <person name="Arnaiz O."/>
            <person name="Billaut A."/>
            <person name="Beisson J."/>
            <person name="Blanc I."/>
            <person name="Bouhouche K."/>
            <person name="Camara F."/>
            <person name="Duharcourt S."/>
            <person name="Guigo R."/>
            <person name="Gogendeau D."/>
            <person name="Katinka M."/>
            <person name="Keller A.-M."/>
            <person name="Kissmehl R."/>
            <person name="Klotz C."/>
            <person name="Koll F."/>
            <person name="Le Moue A."/>
            <person name="Lepere C."/>
            <person name="Malinsky S."/>
            <person name="Nowacki M."/>
            <person name="Nowak J.K."/>
            <person name="Plattner H."/>
            <person name="Poulain J."/>
            <person name="Ruiz F."/>
            <person name="Serrano V."/>
            <person name="Zagulski M."/>
            <person name="Dessen P."/>
            <person name="Betermier M."/>
            <person name="Weissenbach J."/>
            <person name="Scarpelli C."/>
            <person name="Schachter V."/>
            <person name="Sperling L."/>
            <person name="Meyer E."/>
            <person name="Cohen J."/>
            <person name="Wincker P."/>
        </authorList>
    </citation>
    <scope>NUCLEOTIDE SEQUENCE [LARGE SCALE GENOMIC DNA]</scope>
    <source>
        <strain evidence="5 6">Stock d4-2</strain>
    </source>
</reference>
<organism evidence="5 6">
    <name type="scientific">Paramecium tetraurelia</name>
    <dbReference type="NCBI Taxonomy" id="5888"/>
    <lineage>
        <taxon>Eukaryota</taxon>
        <taxon>Sar</taxon>
        <taxon>Alveolata</taxon>
        <taxon>Ciliophora</taxon>
        <taxon>Intramacronucleata</taxon>
        <taxon>Oligohymenophorea</taxon>
        <taxon>Peniculida</taxon>
        <taxon>Parameciidae</taxon>
        <taxon>Paramecium</taxon>
    </lineage>
</organism>
<gene>
    <name evidence="5" type="ORF">GSPATT00013197001</name>
</gene>
<sequence>MKQFITFINIPEVRGKASKMSDMQQEFQFYNEGTSMQKLYVRDVLHSRSTIQKKMAKNPQNRIECAKSVKRYMEVQFKESEQIKNFVEQNHIAYGVDTLSKQWLGGSLTQQEYKNARESAKIRFDKTEISGFDNINYSLKEFYYLVGKDNTKLQNVCLTFCSKNPEVQFSAELVCLANFLLCFSSEASTFQLLGIIYKQKPTDECIVSILTYCVKGYGLGEDEKQLLKQFLQSRLKRYLLTFSINMFNFDTTLFLITQLIKKYDSFIKGLSAIFILASTQLKNTNHEDLELWILRNVRRKDAESKLNLMQLPAPKQEIESRDTSQSIRSVAFSIIEQQDQSQYNEMKAEISNLKLQLALKDNEIESYKFQLQQMQSPDDSKKDKYIQQKNEEIAILLARVDALTLENKQLSKRESNYSNQNSIQAEQQKIIQELQQQIERLKTKLKESTFENRAMSMSLATSAQSIMSGKEVQDLKQKHEDEKRQLFDHIQALEQNKSQLQRIIDSQKQLNQRVVDYISSMTININIIELSLKPPFERSFRNDNEDFKLLIDTKNQQNQILKTQQQAQGYQVNDLFIMKLYNNNEKERINQSNCEFSEIQIIQVILCLFRVFYLILKRWADYRWLTILLCLIQYLQFTYLNFGLKVQYVWQNKAYSDFINLLLKYFTITISVKNVGIRTYLTVFYMCIGLIFLSIILILLLAFVIKNQKLQMPPLLLLKFLLKIILTIGFWPIVRMQFGLLACEYNKQGKYVMMFEQSEECWTSEYYIHAVLAIIGLIVTLLFSMFVSFLTYESRNASQDASAMRNGRSSALLLLYIFVQIMVYQLLPTPQYTIIIIFVFLIGSAWMFISTHLDQPYYDTFIQRIWSILSAVNLWTIIMMLYSYSFDGQTFQKTVQAWLIGVPLIIGILAVRQQKTVDLFVANLKKLKNGKQIILLCEYLVLLIKGSEKCQRAQLLLDSFIEIHKEICDRTDCSVKLKMQLANKFKENLIYTDRNYIMIELIIQIYHEGIKKFPDDAALRLSYIYFLFNQQRSYSLIMSELNQAMDFKPTLDYEFHIFRYKTIIEEESNKKAELFESTNSLNQTKEFIDQLELVALKVVEFWSALQEEVPDMSKLMAYGFKIIKLEEQIDYKWNKLQDNKSLKLYYYLSRFYQLVLDDQEQADQYQQLFWTLQKSKQQQLSELEEVCNQSIPTLVASAQFQKVNIYAVNKSFCSLLGYSKADLIDRSINQIIPSIFNEKHDQCVELFIENKARQEKELITQSVYLVTKSNYILPIFSTIKLLQAQNNQFFFIAQYQQSFSPKQLCYLLLDIKGHIEHISSSCISFLRLDAQRIKMRKINIKELFPDFHLRKDEFLSKSGAKLQIKPHAMKYSTKTVDTTLSQYDLIEFQCYLSYIQFPCLKDSNKYGMIIKLEKLKVNNADSPGVILLQAQQKNFKYPIFQYIPPTVFYMDFMSLTQIEESINNNSHIEENTLKISRIADYFLMAKKMTQSIKHVVNYDDGIKTKRLWDSQIIDIQDNNQDSEEIEEESNQQTKKQEDEEKEIEIQEFQHYFKLFQSKSSIQRLLNNSHIPKALKLTNVFIQIALFTLFASGLVVFQFNLNDDTNVSNMIFNLSLTNKRISSCLMINAILQDLRLVRQGEIRNTRSDLDEIFIINLELMDQEIQELITIHSQLSLIDTQINEEYQKYETLYFTQNIELFSSDGSSQYYTFKESIDQLIAKAIQLNQKQISLFDDSNVDFFYYNYNVLNSVTQYSYIPLNYFYYSIKSVSENSLKNKIAFLVLQTFVQLVAQVLIAFYLIYFSRQLQQIYLFYFEINEQLIHAVIQNCEKFLSILNVGDEEQDEENEEHQFNLNHNQEQEEFKKVNKKTKKVWKNSNAKIYKLMITAFFIFFLLQCYFIYQYYSAQQVVEDTYYLCPILNTTSLLESQYRLGDNAIREYMMNPDKSIFSTNPSTFIETYLTQLYEVNADMQTKFTQNVDLFQQDFINAFQQLYIQNPCPLLVQLQPFIVEEYCNTVLEGTVSDGLSIGLTKFYENLKILQLNYEMQRQLNQTEAQNKEFAILLLSTNFSVEVRIMEKIIIRYTQRYLIEKLEQSISDSFTNLSITRGTLFICFAFYIFFIAFFLWIPSNSSLVKAMRKSRTLLLLMPMQILTNSTPIRRYLRAVLKN</sequence>
<evidence type="ECO:0000259" key="4">
    <source>
        <dbReference type="Pfam" id="PF25474"/>
    </source>
</evidence>
<feature type="transmembrane region" description="Helical" evidence="2">
    <location>
        <begin position="2106"/>
        <end position="2125"/>
    </location>
</feature>
<feature type="transmembrane region" description="Helical" evidence="2">
    <location>
        <begin position="599"/>
        <end position="616"/>
    </location>
</feature>
<dbReference type="RefSeq" id="XP_001445129.1">
    <property type="nucleotide sequence ID" value="XM_001445092.1"/>
</dbReference>
<feature type="transmembrane region" description="Helical" evidence="2">
    <location>
        <begin position="1777"/>
        <end position="1800"/>
    </location>
</feature>
<dbReference type="InterPro" id="IPR057352">
    <property type="entry name" value="TPR_TmcB/C"/>
</dbReference>
<proteinExistence type="predicted"/>
<dbReference type="SUPFAM" id="SSF55785">
    <property type="entry name" value="PYP-like sensor domain (PAS domain)"/>
    <property type="match status" value="1"/>
</dbReference>
<evidence type="ECO:0000259" key="3">
    <source>
        <dbReference type="Pfam" id="PF13426"/>
    </source>
</evidence>
<dbReference type="eggNOG" id="ENOG502S0RD">
    <property type="taxonomic scope" value="Eukaryota"/>
</dbReference>
<dbReference type="PANTHER" id="PTHR31600:SF2">
    <property type="entry name" value="GAMETE ENRICHED GENE 10 PROTEIN-RELATED"/>
    <property type="match status" value="1"/>
</dbReference>
<dbReference type="HOGENOM" id="CLU_001391_0_0_1"/>
<dbReference type="PANTHER" id="PTHR31600">
    <property type="entry name" value="TINY MACROCYSTS PROTEIN B-RELATED"/>
    <property type="match status" value="1"/>
</dbReference>
<protein>
    <submittedName>
        <fullName evidence="5">Uncharacterized protein</fullName>
    </submittedName>
</protein>
<keyword evidence="2" id="KW-0472">Membrane</keyword>
<feature type="transmembrane region" description="Helical" evidence="2">
    <location>
        <begin position="1579"/>
        <end position="1600"/>
    </location>
</feature>
<keyword evidence="6" id="KW-1185">Reference proteome</keyword>
<feature type="domain" description="TmcB/TmcC TPR repeats" evidence="4">
    <location>
        <begin position="1066"/>
        <end position="1178"/>
    </location>
</feature>
<dbReference type="NCBIfam" id="TIGR00229">
    <property type="entry name" value="sensory_box"/>
    <property type="match status" value="1"/>
</dbReference>
<dbReference type="FunFam" id="3.30.450.20:FF:000344">
    <property type="entry name" value="Uncharacterized protein"/>
    <property type="match status" value="1"/>
</dbReference>
<dbReference type="GeneID" id="5030914"/>
<feature type="coiled-coil region" evidence="1">
    <location>
        <begin position="476"/>
        <end position="513"/>
    </location>
</feature>